<keyword evidence="4" id="KW-1185">Reference proteome</keyword>
<protein>
    <submittedName>
        <fullName evidence="2">Glycosyltransferase</fullName>
        <ecNumber evidence="3">2.4.1.-</ecNumber>
    </submittedName>
</protein>
<accession>A0A0W0U072</accession>
<evidence type="ECO:0000313" key="5">
    <source>
        <dbReference type="Proteomes" id="UP000251942"/>
    </source>
</evidence>
<dbReference type="STRING" id="453.Lfee_1062"/>
<dbReference type="PANTHER" id="PTHR22916">
    <property type="entry name" value="GLYCOSYLTRANSFERASE"/>
    <property type="match status" value="1"/>
</dbReference>
<dbReference type="Pfam" id="PF00535">
    <property type="entry name" value="Glycos_transf_2"/>
    <property type="match status" value="1"/>
</dbReference>
<dbReference type="EMBL" id="LNYB01000031">
    <property type="protein sequence ID" value="KTD01458.1"/>
    <property type="molecule type" value="Genomic_DNA"/>
</dbReference>
<dbReference type="Gene3D" id="3.90.550.10">
    <property type="entry name" value="Spore Coat Polysaccharide Biosynthesis Protein SpsA, Chain A"/>
    <property type="match status" value="1"/>
</dbReference>
<dbReference type="PATRIC" id="fig|453.4.peg.1143"/>
<name>A0A0W0U072_9GAMM</name>
<evidence type="ECO:0000313" key="2">
    <source>
        <dbReference type="EMBL" id="KTD01458.1"/>
    </source>
</evidence>
<dbReference type="InterPro" id="IPR029044">
    <property type="entry name" value="Nucleotide-diphossugar_trans"/>
</dbReference>
<dbReference type="SUPFAM" id="SSF53448">
    <property type="entry name" value="Nucleotide-diphospho-sugar transferases"/>
    <property type="match status" value="1"/>
</dbReference>
<dbReference type="PANTHER" id="PTHR22916:SF3">
    <property type="entry name" value="UDP-GLCNAC:BETAGAL BETA-1,3-N-ACETYLGLUCOSAMINYLTRANSFERASE-LIKE PROTEIN 1"/>
    <property type="match status" value="1"/>
</dbReference>
<feature type="domain" description="Glycosyltransferase 2-like" evidence="1">
    <location>
        <begin position="4"/>
        <end position="138"/>
    </location>
</feature>
<dbReference type="AlphaFoldDB" id="A0A0W0U072"/>
<reference evidence="2 4" key="1">
    <citation type="submission" date="2015-11" db="EMBL/GenBank/DDBJ databases">
        <title>Genomic analysis of 38 Legionella species identifies large and diverse effector repertoires.</title>
        <authorList>
            <person name="Burstein D."/>
            <person name="Amaro F."/>
            <person name="Zusman T."/>
            <person name="Lifshitz Z."/>
            <person name="Cohen O."/>
            <person name="Gilbert J.A."/>
            <person name="Pupko T."/>
            <person name="Shuman H.A."/>
            <person name="Segal G."/>
        </authorList>
    </citation>
    <scope>NUCLEOTIDE SEQUENCE [LARGE SCALE GENOMIC DNA]</scope>
    <source>
        <strain evidence="2 4">WO-44C</strain>
    </source>
</reference>
<dbReference type="GO" id="GO:0016758">
    <property type="term" value="F:hexosyltransferase activity"/>
    <property type="evidence" value="ECO:0007669"/>
    <property type="project" value="UniProtKB-ARBA"/>
</dbReference>
<evidence type="ECO:0000259" key="1">
    <source>
        <dbReference type="Pfam" id="PF00535"/>
    </source>
</evidence>
<dbReference type="RefSeq" id="WP_058444629.1">
    <property type="nucleotide sequence ID" value="NZ_CAAAHT010000008.1"/>
</dbReference>
<dbReference type="CDD" id="cd06433">
    <property type="entry name" value="GT_2_WfgS_like"/>
    <property type="match status" value="1"/>
</dbReference>
<dbReference type="OrthoDB" id="396512at2"/>
<dbReference type="InterPro" id="IPR001173">
    <property type="entry name" value="Glyco_trans_2-like"/>
</dbReference>
<evidence type="ECO:0000313" key="3">
    <source>
        <dbReference type="EMBL" id="SPX61267.1"/>
    </source>
</evidence>
<keyword evidence="3" id="KW-0328">Glycosyltransferase</keyword>
<proteinExistence type="predicted"/>
<keyword evidence="2" id="KW-0808">Transferase</keyword>
<gene>
    <name evidence="2" type="ORF">Lfee_1062</name>
    <name evidence="3" type="ORF">NCTC12022_02007</name>
</gene>
<dbReference type="Proteomes" id="UP000054698">
    <property type="component" value="Unassembled WGS sequence"/>
</dbReference>
<dbReference type="Proteomes" id="UP000251942">
    <property type="component" value="Unassembled WGS sequence"/>
</dbReference>
<dbReference type="EC" id="2.4.1.-" evidence="3"/>
<reference evidence="3 5" key="2">
    <citation type="submission" date="2018-06" db="EMBL/GenBank/DDBJ databases">
        <authorList>
            <consortium name="Pathogen Informatics"/>
            <person name="Doyle S."/>
        </authorList>
    </citation>
    <scope>NUCLEOTIDE SEQUENCE [LARGE SCALE GENOMIC DNA]</scope>
    <source>
        <strain evidence="3 5">NCTC12022</strain>
    </source>
</reference>
<dbReference type="EMBL" id="UASS01000018">
    <property type="protein sequence ID" value="SPX61267.1"/>
    <property type="molecule type" value="Genomic_DNA"/>
</dbReference>
<evidence type="ECO:0000313" key="4">
    <source>
        <dbReference type="Proteomes" id="UP000054698"/>
    </source>
</evidence>
<sequence>MKISIVTACYNSEATIRDTLRTIQMQTHQDIEHIIIDGGSTDGTLEILEKNREHIAYLTSEPDNGLYDAMNKGVSKATGDVIGLLNSDDMLANKHVLSNVVKALADPEVDACYGDLVYVNQDNINQVARYWRSSPYNSALLAKGWIPAHPTFYARREVHDNYGMLFNLDYKLAADYELLLRLLFSHNIKVSYIPEVMIKMRLGGTTNKSLKNIFNQNKEIMRALKSHNYDYSPVKMVCSKLLDRIQQYRKRDEYVQ</sequence>
<organism evidence="2 4">
    <name type="scientific">Legionella feeleii</name>
    <dbReference type="NCBI Taxonomy" id="453"/>
    <lineage>
        <taxon>Bacteria</taxon>
        <taxon>Pseudomonadati</taxon>
        <taxon>Pseudomonadota</taxon>
        <taxon>Gammaproteobacteria</taxon>
        <taxon>Legionellales</taxon>
        <taxon>Legionellaceae</taxon>
        <taxon>Legionella</taxon>
    </lineage>
</organism>